<keyword evidence="5" id="KW-1185">Reference proteome</keyword>
<evidence type="ECO:0000313" key="4">
    <source>
        <dbReference type="EMBL" id="GAA2409431.1"/>
    </source>
</evidence>
<dbReference type="Pfam" id="PF00440">
    <property type="entry name" value="TetR_N"/>
    <property type="match status" value="1"/>
</dbReference>
<dbReference type="PROSITE" id="PS50977">
    <property type="entry name" value="HTH_TETR_2"/>
    <property type="match status" value="1"/>
</dbReference>
<dbReference type="Gene3D" id="1.10.357.10">
    <property type="entry name" value="Tetracycline Repressor, domain 2"/>
    <property type="match status" value="1"/>
</dbReference>
<dbReference type="SUPFAM" id="SSF48498">
    <property type="entry name" value="Tetracyclin repressor-like, C-terminal domain"/>
    <property type="match status" value="1"/>
</dbReference>
<protein>
    <recommendedName>
        <fullName evidence="3">HTH tetR-type domain-containing protein</fullName>
    </recommendedName>
</protein>
<evidence type="ECO:0000259" key="3">
    <source>
        <dbReference type="PROSITE" id="PS50977"/>
    </source>
</evidence>
<evidence type="ECO:0000256" key="2">
    <source>
        <dbReference type="PROSITE-ProRule" id="PRU00335"/>
    </source>
</evidence>
<proteinExistence type="predicted"/>
<dbReference type="InterPro" id="IPR001647">
    <property type="entry name" value="HTH_TetR"/>
</dbReference>
<gene>
    <name evidence="4" type="ORF">GCM10010191_17550</name>
</gene>
<dbReference type="Proteomes" id="UP001501231">
    <property type="component" value="Unassembled WGS sequence"/>
</dbReference>
<organism evidence="4 5">
    <name type="scientific">Actinomadura vinacea</name>
    <dbReference type="NCBI Taxonomy" id="115336"/>
    <lineage>
        <taxon>Bacteria</taxon>
        <taxon>Bacillati</taxon>
        <taxon>Actinomycetota</taxon>
        <taxon>Actinomycetes</taxon>
        <taxon>Streptosporangiales</taxon>
        <taxon>Thermomonosporaceae</taxon>
        <taxon>Actinomadura</taxon>
    </lineage>
</organism>
<sequence length="217" mass="23459">MPRPSQPLINRKVAVATALAIIDTEGLGAFSLPRLARELGVRAPSLYHHFEDRAEILEEVAQSIVLETVIPRKPSGDDWMNWFVALAMNFRRVILRHGNAAPILLEFLPRDMLSPLYDDAAEFLTQAGVATGLHVLILDGLEKLTLGAAVTEAMRRPARRGRIFGHVDPASQPALAQAVKANELTAADLFAETIRAFLLGVTTAPPAGGRGQDGEDG</sequence>
<comment type="caution">
    <text evidence="4">The sequence shown here is derived from an EMBL/GenBank/DDBJ whole genome shotgun (WGS) entry which is preliminary data.</text>
</comment>
<dbReference type="InterPro" id="IPR009057">
    <property type="entry name" value="Homeodomain-like_sf"/>
</dbReference>
<evidence type="ECO:0000313" key="5">
    <source>
        <dbReference type="Proteomes" id="UP001501231"/>
    </source>
</evidence>
<name>A0ABP5VTH6_9ACTN</name>
<feature type="DNA-binding region" description="H-T-H motif" evidence="2">
    <location>
        <begin position="31"/>
        <end position="50"/>
    </location>
</feature>
<dbReference type="RefSeq" id="WP_344588126.1">
    <property type="nucleotide sequence ID" value="NZ_BAAARW010000006.1"/>
</dbReference>
<dbReference type="InterPro" id="IPR036271">
    <property type="entry name" value="Tet_transcr_reg_TetR-rel_C_sf"/>
</dbReference>
<keyword evidence="1 2" id="KW-0238">DNA-binding</keyword>
<dbReference type="InterPro" id="IPR003012">
    <property type="entry name" value="Tet_transcr_reg_TetR"/>
</dbReference>
<evidence type="ECO:0000256" key="1">
    <source>
        <dbReference type="ARBA" id="ARBA00023125"/>
    </source>
</evidence>
<reference evidence="5" key="1">
    <citation type="journal article" date="2019" name="Int. J. Syst. Evol. Microbiol.">
        <title>The Global Catalogue of Microorganisms (GCM) 10K type strain sequencing project: providing services to taxonomists for standard genome sequencing and annotation.</title>
        <authorList>
            <consortium name="The Broad Institute Genomics Platform"/>
            <consortium name="The Broad Institute Genome Sequencing Center for Infectious Disease"/>
            <person name="Wu L."/>
            <person name="Ma J."/>
        </authorList>
    </citation>
    <scope>NUCLEOTIDE SEQUENCE [LARGE SCALE GENOMIC DNA]</scope>
    <source>
        <strain evidence="5">JCM 3325</strain>
    </source>
</reference>
<dbReference type="EMBL" id="BAAARW010000006">
    <property type="protein sequence ID" value="GAA2409431.1"/>
    <property type="molecule type" value="Genomic_DNA"/>
</dbReference>
<dbReference type="PRINTS" id="PR00400">
    <property type="entry name" value="TETREPRESSOR"/>
</dbReference>
<feature type="domain" description="HTH tetR-type" evidence="3">
    <location>
        <begin position="8"/>
        <end position="68"/>
    </location>
</feature>
<accession>A0ABP5VTH6</accession>
<dbReference type="SUPFAM" id="SSF46689">
    <property type="entry name" value="Homeodomain-like"/>
    <property type="match status" value="1"/>
</dbReference>